<protein>
    <submittedName>
        <fullName evidence="2">Putative NTP pyrophosphohydrolase</fullName>
    </submittedName>
</protein>
<organism evidence="2 3">
    <name type="scientific">Escherichia phage PTXU04</name>
    <dbReference type="NCBI Taxonomy" id="2508206"/>
    <lineage>
        <taxon>Viruses</taxon>
        <taxon>Duplodnaviria</taxon>
        <taxon>Heunggongvirae</taxon>
        <taxon>Uroviricota</taxon>
        <taxon>Caudoviricetes</taxon>
        <taxon>Xuquatrovirus</taxon>
        <taxon>Xuquatrovirus PTXU04</taxon>
    </lineage>
</organism>
<dbReference type="Gene3D" id="1.10.287.1080">
    <property type="entry name" value="MazG-like"/>
    <property type="match status" value="1"/>
</dbReference>
<evidence type="ECO:0000256" key="1">
    <source>
        <dbReference type="SAM" id="MobiDB-lite"/>
    </source>
</evidence>
<evidence type="ECO:0000313" key="2">
    <source>
        <dbReference type="EMBL" id="QBQ76647.1"/>
    </source>
</evidence>
<keyword evidence="2" id="KW-0378">Hydrolase</keyword>
<dbReference type="SUPFAM" id="SSF101386">
    <property type="entry name" value="all-alpha NTP pyrophosphatases"/>
    <property type="match status" value="1"/>
</dbReference>
<accession>A0A482MRK3</accession>
<reference evidence="2 3" key="1">
    <citation type="submission" date="2019-01" db="EMBL/GenBank/DDBJ databases">
        <title>Still something new to discover - new insights into E. coli phage diversity and taxonomy.</title>
        <authorList>
            <person name="Korf I.H.E."/>
            <person name="Adriaennsens E."/>
            <person name="Dreiseikelmann B."/>
            <person name="Kropinski A."/>
            <person name="Nimtz M."/>
            <person name="Meier-Kolthoff J.P."/>
            <person name="Rohde M."/>
            <person name="van Raaij M."/>
            <person name="Wittmann J."/>
        </authorList>
    </citation>
    <scope>NUCLEOTIDE SEQUENCE [LARGE SCALE GENOMIC DNA]</scope>
</reference>
<dbReference type="Proteomes" id="UP000307461">
    <property type="component" value="Segment"/>
</dbReference>
<sequence length="154" mass="17382">MNEEKLISNMTVGKHGEPANGKSIPAIMGVESSESTSTELYRSIPFAILQRRIHRQNRQMGWWDKPREMGTLLCLVHSEISEAMEGARKNLMDDHLPHRSMLEVELADAIIRILDIAESENLDVIGAIIEKVAYNRKRADHQPGARAEAHGKKF</sequence>
<dbReference type="CDD" id="cd11542">
    <property type="entry name" value="NTP-PPase_u5"/>
    <property type="match status" value="1"/>
</dbReference>
<name>A0A482MRK3_9CAUD</name>
<dbReference type="GO" id="GO:0016787">
    <property type="term" value="F:hydrolase activity"/>
    <property type="evidence" value="ECO:0007669"/>
    <property type="project" value="UniProtKB-KW"/>
</dbReference>
<keyword evidence="3" id="KW-1185">Reference proteome</keyword>
<evidence type="ECO:0000313" key="3">
    <source>
        <dbReference type="Proteomes" id="UP000307461"/>
    </source>
</evidence>
<dbReference type="EMBL" id="MK373772">
    <property type="protein sequence ID" value="QBQ76647.1"/>
    <property type="molecule type" value="Genomic_DNA"/>
</dbReference>
<proteinExistence type="predicted"/>
<feature type="region of interest" description="Disordered" evidence="1">
    <location>
        <begin position="1"/>
        <end position="24"/>
    </location>
</feature>
<gene>
    <name evidence="2" type="ORF">PTXU04_00033</name>
</gene>